<reference evidence="1" key="1">
    <citation type="journal article" date="2014" name="Proc. Natl. Acad. Sci. U.S.A.">
        <title>Baculovirus resistance in codling moth is virus isolate-dependent and the consequence of a mutation in viral gene pe38.</title>
        <authorList>
            <person name="Gebhardt M.M."/>
            <person name="Eberle K.E."/>
            <person name="Radtke P."/>
            <person name="Jehle J.A."/>
        </authorList>
    </citation>
    <scope>NUCLEOTIDE SEQUENCE</scope>
    <source>
        <strain evidence="1">CpGV-I07</strain>
    </source>
</reference>
<proteinExistence type="predicted"/>
<reference evidence="1" key="2">
    <citation type="submission" date="2014-07" db="EMBL/GenBank/DDBJ databases">
        <title>Comparative genomics of CpGV: Evolution of a crop protection agent.</title>
        <authorList>
            <person name="Radtke P.C."/>
            <person name="Jehle J.A."/>
        </authorList>
    </citation>
    <scope>NUCLEOTIDE SEQUENCE</scope>
    <source>
        <strain evidence="1">CpGV-I07</strain>
    </source>
</reference>
<organismHost>
    <name type="scientific">Cydia pomonella</name>
    <name type="common">Codling moth</name>
    <dbReference type="NCBI Taxonomy" id="82600"/>
</organismHost>
<evidence type="ECO:0000313" key="1">
    <source>
        <dbReference type="EMBL" id="AIU36791.1"/>
    </source>
</evidence>
<name>A0A097P0V2_GVCP</name>
<dbReference type="EMBL" id="KM217574">
    <property type="protein sequence ID" value="AIU36791.1"/>
    <property type="molecule type" value="Genomic_DNA"/>
</dbReference>
<accession>A0A097P0V2</accession>
<sequence length="176" mass="19416">MDLLGFMRRAGFKADVRDLIKRMKRNTSLKEKLASKFGDGDTAVLMTIEEVTELLESVVVMMHRISVGRIIDVNTVISADTNTVTTNTATSNTTPVAETLRVHDNNINLTMVCGGGGEKNIIRTGDEEDKDIKSGGYGVDDNDEENNLVTNVDGNSKRIAEQFVDDDDYFDKLSVH</sequence>
<gene>
    <name evidence="1" type="primary">orf2</name>
</gene>
<protein>
    <submittedName>
        <fullName evidence="1">ORF2</fullName>
    </submittedName>
</protein>
<organism evidence="1">
    <name type="scientific">Cydia pomonella granulosis virus</name>
    <name type="common">CpGV</name>
    <name type="synonym">Cydia pomonella granulovirus</name>
    <dbReference type="NCBI Taxonomy" id="28289"/>
    <lineage>
        <taxon>Viruses</taxon>
        <taxon>Viruses incertae sedis</taxon>
        <taxon>Naldaviricetes</taxon>
        <taxon>Lefavirales</taxon>
        <taxon>Baculoviridae</taxon>
        <taxon>Betabaculovirus</taxon>
        <taxon>Betabaculovirus cypomonellae</taxon>
    </lineage>
</organism>